<dbReference type="PANTHER" id="PTHR43386">
    <property type="entry name" value="OLIGOPEPTIDE TRANSPORT SYSTEM PERMEASE PROTEIN APPC"/>
    <property type="match status" value="1"/>
</dbReference>
<evidence type="ECO:0000259" key="9">
    <source>
        <dbReference type="PROSITE" id="PS50928"/>
    </source>
</evidence>
<feature type="domain" description="ABC transmembrane type-1" evidence="9">
    <location>
        <begin position="98"/>
        <end position="287"/>
    </location>
</feature>
<organism evidence="10 11">
    <name type="scientific">Rothia koreensis</name>
    <dbReference type="NCBI Taxonomy" id="592378"/>
    <lineage>
        <taxon>Bacteria</taxon>
        <taxon>Bacillati</taxon>
        <taxon>Actinomycetota</taxon>
        <taxon>Actinomycetes</taxon>
        <taxon>Micrococcales</taxon>
        <taxon>Micrococcaceae</taxon>
        <taxon>Rothia</taxon>
    </lineage>
</organism>
<keyword evidence="11" id="KW-1185">Reference proteome</keyword>
<dbReference type="InterPro" id="IPR000515">
    <property type="entry name" value="MetI-like"/>
</dbReference>
<feature type="transmembrane region" description="Helical" evidence="7">
    <location>
        <begin position="32"/>
        <end position="54"/>
    </location>
</feature>
<keyword evidence="5 7" id="KW-1133">Transmembrane helix</keyword>
<evidence type="ECO:0000256" key="7">
    <source>
        <dbReference type="RuleBase" id="RU363032"/>
    </source>
</evidence>
<keyword evidence="3" id="KW-1003">Cell membrane</keyword>
<dbReference type="OrthoDB" id="9812701at2"/>
<dbReference type="Gene3D" id="1.10.3720.10">
    <property type="entry name" value="MetI-like"/>
    <property type="match status" value="1"/>
</dbReference>
<sequence>MTATEFSTRLEDPEEESVGTQGRGRRTTTTMLRLPFGLILSALVVLVVLAWAVLPSLFVTENPLLGDPDIRLSPPNAHHWFGTDHLGRDIFSRVVQGAGASLGTTAIAVLMSFVTGTFLGLVAGTAGRVVDTVLMRIVDVLQSVPSLLLSLAVVASLGSGPVNIAVAVAVASVPSFARLMRGEVLRWRNSLFIEAATMSGIRTPEILLRHVLPHAIGPVGALAAIEFGAAVLAISALSFLGFGTQPPDPEWGFLISEGRDYLASSWWMTVIPGLVIAGVVVSVNRIAHALQTERRPS</sequence>
<feature type="transmembrane region" description="Helical" evidence="7">
    <location>
        <begin position="98"/>
        <end position="121"/>
    </location>
</feature>
<dbReference type="EMBL" id="WOGT01000005">
    <property type="protein sequence ID" value="MUN55293.1"/>
    <property type="molecule type" value="Genomic_DNA"/>
</dbReference>
<dbReference type="InterPro" id="IPR035906">
    <property type="entry name" value="MetI-like_sf"/>
</dbReference>
<dbReference type="InterPro" id="IPR050366">
    <property type="entry name" value="BP-dependent_transpt_permease"/>
</dbReference>
<comment type="similarity">
    <text evidence="7">Belongs to the binding-protein-dependent transport system permease family.</text>
</comment>
<dbReference type="Proteomes" id="UP000462152">
    <property type="component" value="Unassembled WGS sequence"/>
</dbReference>
<dbReference type="SUPFAM" id="SSF161098">
    <property type="entry name" value="MetI-like"/>
    <property type="match status" value="1"/>
</dbReference>
<evidence type="ECO:0000256" key="5">
    <source>
        <dbReference type="ARBA" id="ARBA00022989"/>
    </source>
</evidence>
<evidence type="ECO:0000256" key="2">
    <source>
        <dbReference type="ARBA" id="ARBA00022448"/>
    </source>
</evidence>
<feature type="transmembrane region" description="Helical" evidence="7">
    <location>
        <begin position="219"/>
        <end position="244"/>
    </location>
</feature>
<comment type="subcellular location">
    <subcellularLocation>
        <location evidence="1 7">Cell membrane</location>
        <topology evidence="1 7">Multi-pass membrane protein</topology>
    </subcellularLocation>
</comment>
<protein>
    <submittedName>
        <fullName evidence="10">ABC transporter permease subunit</fullName>
    </submittedName>
</protein>
<feature type="region of interest" description="Disordered" evidence="8">
    <location>
        <begin position="1"/>
        <end position="25"/>
    </location>
</feature>
<evidence type="ECO:0000313" key="11">
    <source>
        <dbReference type="Proteomes" id="UP000462152"/>
    </source>
</evidence>
<gene>
    <name evidence="10" type="ORF">GMA10_08750</name>
</gene>
<feature type="transmembrane region" description="Helical" evidence="7">
    <location>
        <begin position="264"/>
        <end position="287"/>
    </location>
</feature>
<keyword evidence="4 7" id="KW-0812">Transmembrane</keyword>
<dbReference type="AlphaFoldDB" id="A0A7K1LJS3"/>
<proteinExistence type="inferred from homology"/>
<dbReference type="CDD" id="cd06261">
    <property type="entry name" value="TM_PBP2"/>
    <property type="match status" value="1"/>
</dbReference>
<dbReference type="PROSITE" id="PS50928">
    <property type="entry name" value="ABC_TM1"/>
    <property type="match status" value="1"/>
</dbReference>
<comment type="caution">
    <text evidence="10">The sequence shown here is derived from an EMBL/GenBank/DDBJ whole genome shotgun (WGS) entry which is preliminary data.</text>
</comment>
<reference evidence="10 11" key="1">
    <citation type="submission" date="2019-12" db="EMBL/GenBank/DDBJ databases">
        <authorList>
            <person name="Li J."/>
            <person name="Shi Y."/>
            <person name="Xu G."/>
            <person name="Xiao D."/>
            <person name="Ran X."/>
        </authorList>
    </citation>
    <scope>NUCLEOTIDE SEQUENCE [LARGE SCALE GENOMIC DNA]</scope>
    <source>
        <strain evidence="10 11">JCM 15915</strain>
    </source>
</reference>
<name>A0A7K1LJS3_9MICC</name>
<accession>A0A7K1LJS3</accession>
<keyword evidence="2 7" id="KW-0813">Transport</keyword>
<dbReference type="Pfam" id="PF00528">
    <property type="entry name" value="BPD_transp_1"/>
    <property type="match status" value="1"/>
</dbReference>
<dbReference type="RefSeq" id="WP_129316234.1">
    <property type="nucleotide sequence ID" value="NZ_NOIQ01000021.1"/>
</dbReference>
<evidence type="ECO:0000256" key="8">
    <source>
        <dbReference type="SAM" id="MobiDB-lite"/>
    </source>
</evidence>
<dbReference type="GO" id="GO:0055085">
    <property type="term" value="P:transmembrane transport"/>
    <property type="evidence" value="ECO:0007669"/>
    <property type="project" value="InterPro"/>
</dbReference>
<dbReference type="PANTHER" id="PTHR43386:SF1">
    <property type="entry name" value="D,D-DIPEPTIDE TRANSPORT SYSTEM PERMEASE PROTEIN DDPC-RELATED"/>
    <property type="match status" value="1"/>
</dbReference>
<evidence type="ECO:0000256" key="1">
    <source>
        <dbReference type="ARBA" id="ARBA00004651"/>
    </source>
</evidence>
<evidence type="ECO:0000256" key="6">
    <source>
        <dbReference type="ARBA" id="ARBA00023136"/>
    </source>
</evidence>
<evidence type="ECO:0000256" key="4">
    <source>
        <dbReference type="ARBA" id="ARBA00022692"/>
    </source>
</evidence>
<evidence type="ECO:0000313" key="10">
    <source>
        <dbReference type="EMBL" id="MUN55293.1"/>
    </source>
</evidence>
<dbReference type="GO" id="GO:0005886">
    <property type="term" value="C:plasma membrane"/>
    <property type="evidence" value="ECO:0007669"/>
    <property type="project" value="UniProtKB-SubCell"/>
</dbReference>
<evidence type="ECO:0000256" key="3">
    <source>
        <dbReference type="ARBA" id="ARBA00022475"/>
    </source>
</evidence>
<keyword evidence="6 7" id="KW-0472">Membrane</keyword>